<sequence>MSDTQSKIDSLQELNSQLIATIAELRKENAEIKAENTKLKQDKEEIEVRFVKLEQKDKEKSILITKLQHDVSLIKEQSMQDKNMECHQTAIDTLSTKDVSQSSVNSDDTLDQTVSQCKDTSISDNTSNYDVSDNAPNFDVYQDTKTQPEAKSPEDSRIEDANASKVIDKFLDEVHKKRVSDSIRQRKHEEKLQDQNSDISSVNHDVSLATSESCDIKIVPSGNDQDSSRKTICSGNDQTEISELKQDDETDKNQIVEQGLIEELCLSTENSAIDNTSSTEINISENKGNDQVLSETEVSTPPMPTKSRPPISILPSNPEEKRKHNVNMEEQSTESKH</sequence>
<keyword evidence="4" id="KW-1185">Reference proteome</keyword>
<accession>A0A9N9BZU7</accession>
<feature type="compositionally biased region" description="Basic and acidic residues" evidence="2">
    <location>
        <begin position="178"/>
        <end position="193"/>
    </location>
</feature>
<feature type="compositionally biased region" description="Polar residues" evidence="2">
    <location>
        <begin position="95"/>
        <end position="135"/>
    </location>
</feature>
<proteinExistence type="predicted"/>
<dbReference type="OrthoDB" id="2444711at2759"/>
<evidence type="ECO:0000256" key="1">
    <source>
        <dbReference type="SAM" id="Coils"/>
    </source>
</evidence>
<name>A0A9N9BZU7_9GLOM</name>
<evidence type="ECO:0000256" key="2">
    <source>
        <dbReference type="SAM" id="MobiDB-lite"/>
    </source>
</evidence>
<feature type="compositionally biased region" description="Basic and acidic residues" evidence="2">
    <location>
        <begin position="146"/>
        <end position="163"/>
    </location>
</feature>
<keyword evidence="1" id="KW-0175">Coiled coil</keyword>
<feature type="region of interest" description="Disordered" evidence="2">
    <location>
        <begin position="95"/>
        <end position="163"/>
    </location>
</feature>
<feature type="region of interest" description="Disordered" evidence="2">
    <location>
        <begin position="178"/>
        <end position="199"/>
    </location>
</feature>
<reference evidence="3" key="1">
    <citation type="submission" date="2021-06" db="EMBL/GenBank/DDBJ databases">
        <authorList>
            <person name="Kallberg Y."/>
            <person name="Tangrot J."/>
            <person name="Rosling A."/>
        </authorList>
    </citation>
    <scope>NUCLEOTIDE SEQUENCE</scope>
    <source>
        <strain evidence="3">MT106</strain>
    </source>
</reference>
<dbReference type="Proteomes" id="UP000789831">
    <property type="component" value="Unassembled WGS sequence"/>
</dbReference>
<feature type="compositionally biased region" description="Polar residues" evidence="2">
    <location>
        <begin position="272"/>
        <end position="299"/>
    </location>
</feature>
<evidence type="ECO:0000313" key="3">
    <source>
        <dbReference type="EMBL" id="CAG8582876.1"/>
    </source>
</evidence>
<organism evidence="3 4">
    <name type="scientific">Ambispora gerdemannii</name>
    <dbReference type="NCBI Taxonomy" id="144530"/>
    <lineage>
        <taxon>Eukaryota</taxon>
        <taxon>Fungi</taxon>
        <taxon>Fungi incertae sedis</taxon>
        <taxon>Mucoromycota</taxon>
        <taxon>Glomeromycotina</taxon>
        <taxon>Glomeromycetes</taxon>
        <taxon>Archaeosporales</taxon>
        <taxon>Ambisporaceae</taxon>
        <taxon>Ambispora</taxon>
    </lineage>
</organism>
<comment type="caution">
    <text evidence="3">The sequence shown here is derived from an EMBL/GenBank/DDBJ whole genome shotgun (WGS) entry which is preliminary data.</text>
</comment>
<evidence type="ECO:0000313" key="4">
    <source>
        <dbReference type="Proteomes" id="UP000789831"/>
    </source>
</evidence>
<gene>
    <name evidence="3" type="ORF">AGERDE_LOCUS8214</name>
</gene>
<feature type="region of interest" description="Disordered" evidence="2">
    <location>
        <begin position="272"/>
        <end position="337"/>
    </location>
</feature>
<protein>
    <submittedName>
        <fullName evidence="3">7503_t:CDS:1</fullName>
    </submittedName>
</protein>
<dbReference type="AlphaFoldDB" id="A0A9N9BZU7"/>
<feature type="coiled-coil region" evidence="1">
    <location>
        <begin position="8"/>
        <end position="56"/>
    </location>
</feature>
<dbReference type="EMBL" id="CAJVPL010001681">
    <property type="protein sequence ID" value="CAG8582876.1"/>
    <property type="molecule type" value="Genomic_DNA"/>
</dbReference>